<dbReference type="EMBL" id="WJBH02000003">
    <property type="protein sequence ID" value="KAI9561331.1"/>
    <property type="molecule type" value="Genomic_DNA"/>
</dbReference>
<dbReference type="InterPro" id="IPR036322">
    <property type="entry name" value="WD40_repeat_dom_sf"/>
</dbReference>
<dbReference type="Proteomes" id="UP000820818">
    <property type="component" value="Linkage Group LG3"/>
</dbReference>
<dbReference type="AlphaFoldDB" id="A0AAD5PVJ6"/>
<protein>
    <submittedName>
        <fullName evidence="1">Uncharacterized protein</fullName>
    </submittedName>
</protein>
<evidence type="ECO:0000313" key="1">
    <source>
        <dbReference type="EMBL" id="KAI9561331.1"/>
    </source>
</evidence>
<accession>A0AAD5PVJ6</accession>
<organism evidence="1 2">
    <name type="scientific">Daphnia sinensis</name>
    <dbReference type="NCBI Taxonomy" id="1820382"/>
    <lineage>
        <taxon>Eukaryota</taxon>
        <taxon>Metazoa</taxon>
        <taxon>Ecdysozoa</taxon>
        <taxon>Arthropoda</taxon>
        <taxon>Crustacea</taxon>
        <taxon>Branchiopoda</taxon>
        <taxon>Diplostraca</taxon>
        <taxon>Cladocera</taxon>
        <taxon>Anomopoda</taxon>
        <taxon>Daphniidae</taxon>
        <taxon>Daphnia</taxon>
        <taxon>Daphnia similis group</taxon>
    </lineage>
</organism>
<sequence>MGFFLSCSASDSSLFIWNPLESEQPRRLSEAKYYIIQTLAFSLDGQFLAAVSQRPLMIWSVEDWVQIYKVNTDIDEISSMNISFFTTKSTNLYENKLLVNYQAEVSSRLVEFAFEESNISVSASEIPTESNEDDMDLK</sequence>
<dbReference type="InterPro" id="IPR015943">
    <property type="entry name" value="WD40/YVTN_repeat-like_dom_sf"/>
</dbReference>
<keyword evidence="2" id="KW-1185">Reference proteome</keyword>
<gene>
    <name evidence="1" type="ORF">GHT06_012287</name>
</gene>
<dbReference type="SUPFAM" id="SSF50978">
    <property type="entry name" value="WD40 repeat-like"/>
    <property type="match status" value="1"/>
</dbReference>
<dbReference type="Gene3D" id="2.130.10.10">
    <property type="entry name" value="YVTN repeat-like/Quinoprotein amine dehydrogenase"/>
    <property type="match status" value="1"/>
</dbReference>
<reference evidence="1 2" key="1">
    <citation type="submission" date="2022-05" db="EMBL/GenBank/DDBJ databases">
        <title>A multi-omics perspective on studying reproductive biology in Daphnia sinensis.</title>
        <authorList>
            <person name="Jia J."/>
        </authorList>
    </citation>
    <scope>NUCLEOTIDE SEQUENCE [LARGE SCALE GENOMIC DNA]</scope>
    <source>
        <strain evidence="1 2">WSL</strain>
    </source>
</reference>
<comment type="caution">
    <text evidence="1">The sequence shown here is derived from an EMBL/GenBank/DDBJ whole genome shotgun (WGS) entry which is preliminary data.</text>
</comment>
<proteinExistence type="predicted"/>
<name>A0AAD5PVJ6_9CRUS</name>
<evidence type="ECO:0000313" key="2">
    <source>
        <dbReference type="Proteomes" id="UP000820818"/>
    </source>
</evidence>